<keyword evidence="14" id="KW-1185">Reference proteome</keyword>
<proteinExistence type="inferred from homology"/>
<dbReference type="InterPro" id="IPR029019">
    <property type="entry name" value="HEX_eukaryotic_N"/>
</dbReference>
<organism evidence="15">
    <name type="scientific">Nippostrongylus brasiliensis</name>
    <name type="common">Rat hookworm</name>
    <dbReference type="NCBI Taxonomy" id="27835"/>
    <lineage>
        <taxon>Eukaryota</taxon>
        <taxon>Metazoa</taxon>
        <taxon>Ecdysozoa</taxon>
        <taxon>Nematoda</taxon>
        <taxon>Chromadorea</taxon>
        <taxon>Rhabditida</taxon>
        <taxon>Rhabditina</taxon>
        <taxon>Rhabditomorpha</taxon>
        <taxon>Strongyloidea</taxon>
        <taxon>Heligmosomidae</taxon>
        <taxon>Nippostrongylus</taxon>
    </lineage>
</organism>
<dbReference type="EC" id="3.2.1.52" evidence="8"/>
<dbReference type="PRINTS" id="PR00738">
    <property type="entry name" value="GLHYDRLASE20"/>
</dbReference>
<evidence type="ECO:0000256" key="8">
    <source>
        <dbReference type="PIRNR" id="PIRNR001093"/>
    </source>
</evidence>
<evidence type="ECO:0000256" key="6">
    <source>
        <dbReference type="ARBA" id="ARBA00023295"/>
    </source>
</evidence>
<sequence>MVDPIQEPQHGEKWRSAEPEGGVWPLPWSIKYDTFNHTINPAQFRFDSQASLMILCWEFHSEEPQKKTVSVQVGACDVIDKALTRYKKLSFPMFDPKTYKDSEATLTTLTIKVKSDCDSTVPQMEMDESYSLNIQKDKATAILIANEVWGALRGLETFSQLVYQIERNKYRIRTASVKDTPRFSHRGTLIDTARHFLPIPLILEHLDLMSQNKFNVLHWHIVDSEAFPYTSAVFPNMSLEKVIDYARLRGIRVVAEFDTPGHSGSWGKSIPNLLSDCYDDKGKIDQLPNIIDPTLDTTYNFLRDFFREALELFQDSFMHFGGDEVEADMQQCWENNKAVRARMEAMGYNTTHQLLNHYWNRLFEVIHDVRPGTKKVVWQEVLDMGVKVKNAIAHVWKGGSYGAIMDEMAKVTAAGHRTILSSCWYLDWISIGADWKGYYNCDPTGFKGTDEQKGLVLGGEAALWGEYVDATNFIARMWPRASAVAERLWSNPTQTKSTDVAWPRLHEFRCRMVNRGFAAQPPNAPDYCPYEWNYHYDEL</sequence>
<evidence type="ECO:0000259" key="12">
    <source>
        <dbReference type="Pfam" id="PF14845"/>
    </source>
</evidence>
<dbReference type="GO" id="GO:0005975">
    <property type="term" value="P:carbohydrate metabolic process"/>
    <property type="evidence" value="ECO:0007669"/>
    <property type="project" value="InterPro"/>
</dbReference>
<keyword evidence="6 8" id="KW-0326">Glycosidase</keyword>
<feature type="domain" description="Glycoside hydrolase family 20 catalytic" evidence="11">
    <location>
        <begin position="234"/>
        <end position="491"/>
    </location>
</feature>
<keyword evidence="10" id="KW-1015">Disulfide bond</keyword>
<dbReference type="GO" id="GO:0005764">
    <property type="term" value="C:lysosome"/>
    <property type="evidence" value="ECO:0007669"/>
    <property type="project" value="TreeGrafter"/>
</dbReference>
<keyword evidence="4 8" id="KW-0378">Hydrolase</keyword>
<dbReference type="CDD" id="cd06562">
    <property type="entry name" value="GH20_HexA_HexB-like"/>
    <property type="match status" value="1"/>
</dbReference>
<dbReference type="WBParaSite" id="NBR_0000571301-mRNA-1">
    <property type="protein sequence ID" value="NBR_0000571301-mRNA-1"/>
    <property type="gene ID" value="NBR_0000571301"/>
</dbReference>
<reference evidence="13 14" key="2">
    <citation type="submission" date="2018-11" db="EMBL/GenBank/DDBJ databases">
        <authorList>
            <consortium name="Pathogen Informatics"/>
        </authorList>
    </citation>
    <scope>NUCLEOTIDE SEQUENCE [LARGE SCALE GENOMIC DNA]</scope>
</reference>
<dbReference type="GO" id="GO:0004563">
    <property type="term" value="F:beta-N-acetylhexosaminidase activity"/>
    <property type="evidence" value="ECO:0007669"/>
    <property type="project" value="UniProtKB-EC"/>
</dbReference>
<dbReference type="Proteomes" id="UP000271162">
    <property type="component" value="Unassembled WGS sequence"/>
</dbReference>
<comment type="function">
    <text evidence="7">Responsible for the degradation of GM2 gangliosides, and a variety of other molecules containing terminal N-acetyl hexosamines. Degrades chitotriose.</text>
</comment>
<evidence type="ECO:0000313" key="15">
    <source>
        <dbReference type="WBParaSite" id="NBR_0000571301-mRNA-1"/>
    </source>
</evidence>
<evidence type="ECO:0000256" key="9">
    <source>
        <dbReference type="PIRSR" id="PIRSR001093-1"/>
    </source>
</evidence>
<dbReference type="GO" id="GO:0030203">
    <property type="term" value="P:glycosaminoglycan metabolic process"/>
    <property type="evidence" value="ECO:0007669"/>
    <property type="project" value="TreeGrafter"/>
</dbReference>
<evidence type="ECO:0000256" key="10">
    <source>
        <dbReference type="PIRSR" id="PIRSR001093-2"/>
    </source>
</evidence>
<dbReference type="GO" id="GO:0006689">
    <property type="term" value="P:ganglioside catabolic process"/>
    <property type="evidence" value="ECO:0007669"/>
    <property type="project" value="TreeGrafter"/>
</dbReference>
<dbReference type="Pfam" id="PF00728">
    <property type="entry name" value="Glyco_hydro_20"/>
    <property type="match status" value="1"/>
</dbReference>
<evidence type="ECO:0000256" key="3">
    <source>
        <dbReference type="ARBA" id="ARBA00022729"/>
    </source>
</evidence>
<dbReference type="SUPFAM" id="SSF55545">
    <property type="entry name" value="beta-N-acetylhexosaminidase-like domain"/>
    <property type="match status" value="1"/>
</dbReference>
<dbReference type="InterPro" id="IPR015883">
    <property type="entry name" value="Glyco_hydro_20_cat"/>
</dbReference>
<keyword evidence="3" id="KW-0732">Signal</keyword>
<dbReference type="SUPFAM" id="SSF51445">
    <property type="entry name" value="(Trans)glycosidases"/>
    <property type="match status" value="1"/>
</dbReference>
<evidence type="ECO:0000313" key="13">
    <source>
        <dbReference type="EMBL" id="VDL69303.1"/>
    </source>
</evidence>
<dbReference type="PIRSF" id="PIRSF001093">
    <property type="entry name" value="B-hxosamndse_ab_euk"/>
    <property type="match status" value="1"/>
</dbReference>
<dbReference type="PANTHER" id="PTHR22600:SF21">
    <property type="entry name" value="BETA-HEXOSAMINIDASE A"/>
    <property type="match status" value="1"/>
</dbReference>
<gene>
    <name evidence="13" type="ORF">NBR_LOCUS5714</name>
</gene>
<evidence type="ECO:0000256" key="1">
    <source>
        <dbReference type="ARBA" id="ARBA00001231"/>
    </source>
</evidence>
<dbReference type="PANTHER" id="PTHR22600">
    <property type="entry name" value="BETA-HEXOSAMINIDASE"/>
    <property type="match status" value="1"/>
</dbReference>
<feature type="active site" description="Proton donor" evidence="9">
    <location>
        <position position="324"/>
    </location>
</feature>
<reference evidence="15" key="1">
    <citation type="submission" date="2016-04" db="UniProtKB">
        <authorList>
            <consortium name="WormBaseParasite"/>
        </authorList>
    </citation>
    <scope>IDENTIFICATION</scope>
</reference>
<dbReference type="STRING" id="27835.A0A158QWR9"/>
<comment type="similarity">
    <text evidence="2 8">Belongs to the glycosyl hydrolase 20 family.</text>
</comment>
<evidence type="ECO:0000313" key="14">
    <source>
        <dbReference type="Proteomes" id="UP000271162"/>
    </source>
</evidence>
<dbReference type="Gene3D" id="3.30.379.10">
    <property type="entry name" value="Chitobiase/beta-hexosaminidase domain 2-like"/>
    <property type="match status" value="1"/>
</dbReference>
<feature type="disulfide bond" evidence="10">
    <location>
        <begin position="510"/>
        <end position="528"/>
    </location>
</feature>
<dbReference type="GO" id="GO:0016020">
    <property type="term" value="C:membrane"/>
    <property type="evidence" value="ECO:0007669"/>
    <property type="project" value="TreeGrafter"/>
</dbReference>
<evidence type="ECO:0000256" key="4">
    <source>
        <dbReference type="ARBA" id="ARBA00022801"/>
    </source>
</evidence>
<feature type="disulfide bond" evidence="10">
    <location>
        <begin position="277"/>
        <end position="332"/>
    </location>
</feature>
<evidence type="ECO:0000256" key="7">
    <source>
        <dbReference type="ARBA" id="ARBA00053719"/>
    </source>
</evidence>
<dbReference type="AlphaFoldDB" id="A0A158QWR9"/>
<dbReference type="InterPro" id="IPR029018">
    <property type="entry name" value="Hex-like_dom2"/>
</dbReference>
<protein>
    <recommendedName>
        <fullName evidence="8">Beta-hexosaminidase</fullName>
        <ecNumber evidence="8">3.2.1.52</ecNumber>
    </recommendedName>
</protein>
<evidence type="ECO:0000259" key="11">
    <source>
        <dbReference type="Pfam" id="PF00728"/>
    </source>
</evidence>
<dbReference type="InterPro" id="IPR025705">
    <property type="entry name" value="Beta_hexosaminidase_sua/sub"/>
</dbReference>
<feature type="domain" description="Beta-hexosaminidase eukaryotic type N-terminal" evidence="12">
    <location>
        <begin position="23"/>
        <end position="161"/>
    </location>
</feature>
<feature type="disulfide bond" evidence="10">
    <location>
        <begin position="76"/>
        <end position="117"/>
    </location>
</feature>
<evidence type="ECO:0000256" key="5">
    <source>
        <dbReference type="ARBA" id="ARBA00023180"/>
    </source>
</evidence>
<evidence type="ECO:0000256" key="2">
    <source>
        <dbReference type="ARBA" id="ARBA00006285"/>
    </source>
</evidence>
<comment type="catalytic activity">
    <reaction evidence="1 8">
        <text>Hydrolysis of terminal non-reducing N-acetyl-D-hexosamine residues in N-acetyl-beta-D-hexosaminides.</text>
        <dbReference type="EC" id="3.2.1.52"/>
    </reaction>
</comment>
<dbReference type="EMBL" id="UYSL01019755">
    <property type="protein sequence ID" value="VDL69303.1"/>
    <property type="molecule type" value="Genomic_DNA"/>
</dbReference>
<dbReference type="InterPro" id="IPR017853">
    <property type="entry name" value="GH"/>
</dbReference>
<dbReference type="Pfam" id="PF14845">
    <property type="entry name" value="Glycohydro_20b2"/>
    <property type="match status" value="1"/>
</dbReference>
<name>A0A158QWR9_NIPBR</name>
<dbReference type="Gene3D" id="3.20.20.80">
    <property type="entry name" value="Glycosidases"/>
    <property type="match status" value="1"/>
</dbReference>
<accession>A0A158QWR9</accession>
<keyword evidence="5" id="KW-0325">Glycoprotein</keyword>
<dbReference type="FunFam" id="3.20.20.80:FF:000063">
    <property type="entry name" value="Beta-hexosaminidase"/>
    <property type="match status" value="1"/>
</dbReference>
<dbReference type="OMA" id="FTQNIFC"/>